<proteinExistence type="inferred from homology"/>
<evidence type="ECO:0000259" key="15">
    <source>
        <dbReference type="PROSITE" id="PS51350"/>
    </source>
</evidence>
<comment type="subcellular location">
    <subcellularLocation>
        <location evidence="3">Cytoplasm</location>
    </subcellularLocation>
</comment>
<dbReference type="InterPro" id="IPR011055">
    <property type="entry name" value="Dup_hybrid_motif"/>
</dbReference>
<dbReference type="InterPro" id="IPR023151">
    <property type="entry name" value="PEP_util_CS"/>
</dbReference>
<dbReference type="InterPro" id="IPR000121">
    <property type="entry name" value="PEP_util_C"/>
</dbReference>
<dbReference type="Pfam" id="PF00391">
    <property type="entry name" value="PEP-utilizers"/>
    <property type="match status" value="1"/>
</dbReference>
<dbReference type="SUPFAM" id="SSF55594">
    <property type="entry name" value="HPr-like"/>
    <property type="match status" value="1"/>
</dbReference>
<dbReference type="PROSITE" id="PS00369">
    <property type="entry name" value="PTS_HPR_HIS"/>
    <property type="match status" value="1"/>
</dbReference>
<dbReference type="PRINTS" id="PR00107">
    <property type="entry name" value="PHOSPHOCPHPR"/>
</dbReference>
<dbReference type="EMBL" id="JAFEMC010000005">
    <property type="protein sequence ID" value="MBM6577896.1"/>
    <property type="molecule type" value="Genomic_DNA"/>
</dbReference>
<dbReference type="InterPro" id="IPR015813">
    <property type="entry name" value="Pyrv/PenolPyrv_kinase-like_dom"/>
</dbReference>
<dbReference type="Gene3D" id="3.30.1340.10">
    <property type="entry name" value="HPr-like"/>
    <property type="match status" value="1"/>
</dbReference>
<evidence type="ECO:0000256" key="2">
    <source>
        <dbReference type="ARBA" id="ARBA00001946"/>
    </source>
</evidence>
<dbReference type="InterPro" id="IPR040442">
    <property type="entry name" value="Pyrv_kinase-like_dom_sf"/>
</dbReference>
<dbReference type="InterPro" id="IPR001127">
    <property type="entry name" value="PTS_EIIA_1_perm"/>
</dbReference>
<dbReference type="PROSITE" id="PS51093">
    <property type="entry name" value="PTS_EIIA_TYPE_1"/>
    <property type="match status" value="1"/>
</dbReference>
<accession>A0ABS2DAC5</accession>
<keyword evidence="12" id="KW-0418">Kinase</keyword>
<dbReference type="SUPFAM" id="SSF51261">
    <property type="entry name" value="Duplicated hybrid motif"/>
    <property type="match status" value="1"/>
</dbReference>
<dbReference type="Gene3D" id="3.20.20.60">
    <property type="entry name" value="Phosphoenolpyruvate-binding domains"/>
    <property type="match status" value="1"/>
</dbReference>
<evidence type="ECO:0000313" key="17">
    <source>
        <dbReference type="Proteomes" id="UP000763641"/>
    </source>
</evidence>
<evidence type="ECO:0000256" key="13">
    <source>
        <dbReference type="ARBA" id="ARBA00022842"/>
    </source>
</evidence>
<dbReference type="PROSITE" id="PS51350">
    <property type="entry name" value="PTS_HPR_DOM"/>
    <property type="match status" value="1"/>
</dbReference>
<organism evidence="16 17">
    <name type="scientific">Sphingomonas longa</name>
    <dbReference type="NCBI Taxonomy" id="2778730"/>
    <lineage>
        <taxon>Bacteria</taxon>
        <taxon>Pseudomonadati</taxon>
        <taxon>Pseudomonadota</taxon>
        <taxon>Alphaproteobacteria</taxon>
        <taxon>Sphingomonadales</taxon>
        <taxon>Sphingomonadaceae</taxon>
        <taxon>Sphingomonas</taxon>
    </lineage>
</organism>
<evidence type="ECO:0000313" key="16">
    <source>
        <dbReference type="EMBL" id="MBM6577896.1"/>
    </source>
</evidence>
<evidence type="ECO:0000256" key="9">
    <source>
        <dbReference type="ARBA" id="ARBA00022679"/>
    </source>
</evidence>
<dbReference type="Gene3D" id="1.10.274.10">
    <property type="entry name" value="PtsI, HPr-binding domain"/>
    <property type="match status" value="1"/>
</dbReference>
<dbReference type="InterPro" id="IPR036637">
    <property type="entry name" value="Phosphohistidine_dom_sf"/>
</dbReference>
<keyword evidence="7" id="KW-0963">Cytoplasm</keyword>
<dbReference type="InterPro" id="IPR050499">
    <property type="entry name" value="PEP-utilizing_PTS_enzyme"/>
</dbReference>
<dbReference type="SUPFAM" id="SSF51621">
    <property type="entry name" value="Phosphoenolpyruvate/pyruvate domain"/>
    <property type="match status" value="1"/>
</dbReference>
<evidence type="ECO:0000256" key="6">
    <source>
        <dbReference type="ARBA" id="ARBA00022448"/>
    </source>
</evidence>
<comment type="caution">
    <text evidence="16">The sequence shown here is derived from an EMBL/GenBank/DDBJ whole genome shotgun (WGS) entry which is preliminary data.</text>
</comment>
<dbReference type="InterPro" id="IPR001020">
    <property type="entry name" value="PTS_HPr_His_P_site"/>
</dbReference>
<evidence type="ECO:0000256" key="10">
    <source>
        <dbReference type="ARBA" id="ARBA00022683"/>
    </source>
</evidence>
<dbReference type="NCBIfam" id="TIGR01417">
    <property type="entry name" value="PTS_I_fam"/>
    <property type="match status" value="1"/>
</dbReference>
<comment type="catalytic activity">
    <reaction evidence="1">
        <text>L-histidyl-[protein] + phosphoenolpyruvate = N(pros)-phospho-L-histidyl-[protein] + pyruvate</text>
        <dbReference type="Rhea" id="RHEA:23880"/>
        <dbReference type="Rhea" id="RHEA-COMP:9745"/>
        <dbReference type="Rhea" id="RHEA-COMP:9746"/>
        <dbReference type="ChEBI" id="CHEBI:15361"/>
        <dbReference type="ChEBI" id="CHEBI:29979"/>
        <dbReference type="ChEBI" id="CHEBI:58702"/>
        <dbReference type="ChEBI" id="CHEBI:64837"/>
        <dbReference type="EC" id="2.7.3.9"/>
    </reaction>
</comment>
<keyword evidence="13" id="KW-0460">Magnesium</keyword>
<comment type="cofactor">
    <cofactor evidence="2">
        <name>Mg(2+)</name>
        <dbReference type="ChEBI" id="CHEBI:18420"/>
    </cofactor>
</comment>
<dbReference type="Pfam" id="PF02896">
    <property type="entry name" value="PEP-utilizers_C"/>
    <property type="match status" value="1"/>
</dbReference>
<reference evidence="16 17" key="1">
    <citation type="submission" date="2020-12" db="EMBL/GenBank/DDBJ databases">
        <title>Sphingomonas sp.</title>
        <authorList>
            <person name="Kim M.K."/>
        </authorList>
    </citation>
    <scope>NUCLEOTIDE SEQUENCE [LARGE SCALE GENOMIC DNA]</scope>
    <source>
        <strain evidence="16 17">BT552</strain>
    </source>
</reference>
<dbReference type="EC" id="2.7.3.9" evidence="5"/>
<keyword evidence="10" id="KW-0598">Phosphotransferase system</keyword>
<dbReference type="NCBIfam" id="TIGR01003">
    <property type="entry name" value="PTS_HPr_family"/>
    <property type="match status" value="1"/>
</dbReference>
<evidence type="ECO:0000256" key="8">
    <source>
        <dbReference type="ARBA" id="ARBA00022597"/>
    </source>
</evidence>
<evidence type="ECO:0000256" key="5">
    <source>
        <dbReference type="ARBA" id="ARBA00012232"/>
    </source>
</evidence>
<dbReference type="PRINTS" id="PR01736">
    <property type="entry name" value="PHPHTRNFRASE"/>
</dbReference>
<dbReference type="SUPFAM" id="SSF47831">
    <property type="entry name" value="Enzyme I of the PEP:sugar phosphotransferase system HPr-binding (sub)domain"/>
    <property type="match status" value="1"/>
</dbReference>
<dbReference type="RefSeq" id="WP_204199995.1">
    <property type="nucleotide sequence ID" value="NZ_JAFEMC010000005.1"/>
</dbReference>
<dbReference type="PANTHER" id="PTHR46244">
    <property type="entry name" value="PHOSPHOENOLPYRUVATE-PROTEIN PHOSPHOTRANSFERASE"/>
    <property type="match status" value="1"/>
</dbReference>
<name>A0ABS2DAC5_9SPHN</name>
<evidence type="ECO:0000256" key="1">
    <source>
        <dbReference type="ARBA" id="ARBA00000683"/>
    </source>
</evidence>
<dbReference type="InterPro" id="IPR008279">
    <property type="entry name" value="PEP-util_enz_mobile_dom"/>
</dbReference>
<evidence type="ECO:0000256" key="12">
    <source>
        <dbReference type="ARBA" id="ARBA00022777"/>
    </source>
</evidence>
<evidence type="ECO:0000256" key="4">
    <source>
        <dbReference type="ARBA" id="ARBA00007837"/>
    </source>
</evidence>
<sequence>MSAETLVAPLGGWLMTLAAVPDQVFAEGMMGAGVAIDPTGDTLHAPCAATVLSVHAAGHAVTLRTAGGAEVLIHIGIDTVAMGGEGFERLVEPGQGVTAGTPLIRFDLDLIAQRASALATPIVLTSGDDFRIEGVACDGLVEVGAPLLRLVPTGAAQRERTVASTTSASATVVVALPHGIHARPAARIAAAVRAAGASATLTRDDRNASALSVTGMLGLDAVHGSTLTIAAQGGDAEGAVAAVVAILTAHEDADPPAPRAVPVAPAEVADGALAGVPAAPGLAIGIARWLRVAAPEVPPADDVATERERLVTGIARLRDTLAVASGHSVLAAHRAILDDPDLEATLVAAVEMGEGAAAAALSVTRAQAARLARSSDARIAERGDDLIDIGQRLAHAVLGTEPDAIVLPSGTILLADDLLPSQLTALDATALAGIAVVRGGPTSHVAIMAAGLGVPMLVALGEPLAAVPDGATLILDGDAGSLLPDPDAPSLNTARAKVEAARLAEAEALAAAASGRPAATADGLAVGVHVNLGSAAEAAAAVTAGAEGCGLLRTELLFLERATAPTRDEQASEYRAIGTALGNRPLTIRLLDIGGDKPAPYLAIAAEENPALGLRGVRVVLAREDVLETQVAAILDAADGAPCRIMVPMVASVAELDAVRVVVDRLRGSRPILLGAMIETPAAAIGADLIARRADFLSIGSNDLTQYTLAMDRGNPAVAAGLDGLHPAVLRLVAATCEGAARHGVPVGVCGGLAADPLAVPILVGLGVTSLSVPAGRIAATRAGVAAVGVTQAHVHALQALACESAGEVRTLARRFAEETVA</sequence>
<dbReference type="Gene3D" id="3.50.30.10">
    <property type="entry name" value="Phosphohistidine domain"/>
    <property type="match status" value="1"/>
</dbReference>
<dbReference type="GO" id="GO:0008965">
    <property type="term" value="F:phosphoenolpyruvate-protein phosphotransferase activity"/>
    <property type="evidence" value="ECO:0007669"/>
    <property type="project" value="UniProtKB-EC"/>
</dbReference>
<dbReference type="InterPro" id="IPR036618">
    <property type="entry name" value="PtsI_HPr-bd_sf"/>
</dbReference>
<dbReference type="NCBIfam" id="TIGR00830">
    <property type="entry name" value="PTBA"/>
    <property type="match status" value="1"/>
</dbReference>
<keyword evidence="6" id="KW-0813">Transport</keyword>
<feature type="domain" description="PTS EIIA type-1" evidence="14">
    <location>
        <begin position="22"/>
        <end position="126"/>
    </location>
</feature>
<dbReference type="PANTHER" id="PTHR46244:SF6">
    <property type="entry name" value="PHOSPHOENOLPYRUVATE-PROTEIN PHOSPHOTRANSFERASE"/>
    <property type="match status" value="1"/>
</dbReference>
<protein>
    <recommendedName>
        <fullName evidence="5">phosphoenolpyruvate--protein phosphotransferase</fullName>
        <ecNumber evidence="5">2.7.3.9</ecNumber>
    </recommendedName>
</protein>
<dbReference type="SUPFAM" id="SSF52009">
    <property type="entry name" value="Phosphohistidine domain"/>
    <property type="match status" value="1"/>
</dbReference>
<dbReference type="Pfam" id="PF00358">
    <property type="entry name" value="PTS_EIIA_1"/>
    <property type="match status" value="1"/>
</dbReference>
<evidence type="ECO:0000256" key="11">
    <source>
        <dbReference type="ARBA" id="ARBA00022723"/>
    </source>
</evidence>
<dbReference type="Gene3D" id="2.70.70.10">
    <property type="entry name" value="Glucose Permease (Domain IIA)"/>
    <property type="match status" value="1"/>
</dbReference>
<dbReference type="InterPro" id="IPR035895">
    <property type="entry name" value="HPr-like_sf"/>
</dbReference>
<dbReference type="InterPro" id="IPR008731">
    <property type="entry name" value="PTS_EIN"/>
</dbReference>
<keyword evidence="8" id="KW-0762">Sugar transport</keyword>
<dbReference type="Pfam" id="PF05524">
    <property type="entry name" value="PEP-utilisers_N"/>
    <property type="match status" value="1"/>
</dbReference>
<evidence type="ECO:0000256" key="3">
    <source>
        <dbReference type="ARBA" id="ARBA00004496"/>
    </source>
</evidence>
<dbReference type="PROSITE" id="PS00371">
    <property type="entry name" value="PTS_EIIA_TYPE_1_HIS"/>
    <property type="match status" value="1"/>
</dbReference>
<gene>
    <name evidence="16" type="primary">ptsP</name>
    <name evidence="16" type="ORF">ILT43_16055</name>
</gene>
<dbReference type="InterPro" id="IPR000032">
    <property type="entry name" value="HPr-like"/>
</dbReference>
<keyword evidence="17" id="KW-1185">Reference proteome</keyword>
<evidence type="ECO:0000259" key="14">
    <source>
        <dbReference type="PROSITE" id="PS51093"/>
    </source>
</evidence>
<feature type="domain" description="HPr" evidence="15">
    <location>
        <begin position="167"/>
        <end position="254"/>
    </location>
</feature>
<dbReference type="Pfam" id="PF00381">
    <property type="entry name" value="PTS-HPr"/>
    <property type="match status" value="1"/>
</dbReference>
<dbReference type="PROSITE" id="PS00742">
    <property type="entry name" value="PEP_ENZYMES_2"/>
    <property type="match status" value="1"/>
</dbReference>
<keyword evidence="9 16" id="KW-0808">Transferase</keyword>
<dbReference type="Proteomes" id="UP000763641">
    <property type="component" value="Unassembled WGS sequence"/>
</dbReference>
<evidence type="ECO:0000256" key="7">
    <source>
        <dbReference type="ARBA" id="ARBA00022490"/>
    </source>
</evidence>
<comment type="similarity">
    <text evidence="4">Belongs to the PEP-utilizing enzyme family.</text>
</comment>
<dbReference type="InterPro" id="IPR006318">
    <property type="entry name" value="PTS_EI-like"/>
</dbReference>
<keyword evidence="11" id="KW-0479">Metal-binding</keyword>